<dbReference type="EMBL" id="QXGK01000008">
    <property type="protein sequence ID" value="RSX56749.1"/>
    <property type="molecule type" value="Genomic_DNA"/>
</dbReference>
<evidence type="ECO:0000313" key="2">
    <source>
        <dbReference type="Proteomes" id="UP000287470"/>
    </source>
</evidence>
<reference evidence="1 2" key="1">
    <citation type="submission" date="2018-09" db="EMBL/GenBank/DDBJ databases">
        <title>Characterization of the phylogenetic diversity of five novel species belonging to the genus Bifidobacterium.</title>
        <authorList>
            <person name="Lugli G.A."/>
            <person name="Duranti S."/>
            <person name="Milani C."/>
        </authorList>
    </citation>
    <scope>NUCLEOTIDE SEQUENCE [LARGE SCALE GENOMIC DNA]</scope>
    <source>
        <strain evidence="1 2">2033B</strain>
    </source>
</reference>
<dbReference type="Proteomes" id="UP000287470">
    <property type="component" value="Unassembled WGS sequence"/>
</dbReference>
<keyword evidence="2" id="KW-1185">Reference proteome</keyword>
<dbReference type="AlphaFoldDB" id="A0A430FUB4"/>
<accession>A0A430FUB4</accession>
<protein>
    <submittedName>
        <fullName evidence="1">Uncharacterized protein</fullName>
    </submittedName>
</protein>
<proteinExistence type="predicted"/>
<name>A0A430FUB4_9BIFI</name>
<sequence length="62" mass="6646">MIVRLTLHLLAPAGPVVHERLIVDGRPASLSPAVSPMALAAVLEQLDDSVVVRHIDIEREAS</sequence>
<evidence type="ECO:0000313" key="1">
    <source>
        <dbReference type="EMBL" id="RSX56749.1"/>
    </source>
</evidence>
<dbReference type="RefSeq" id="WP_125968287.1">
    <property type="nucleotide sequence ID" value="NZ_QXGK01000008.1"/>
</dbReference>
<gene>
    <name evidence="1" type="ORF">D2E24_1039</name>
</gene>
<organism evidence="1 2">
    <name type="scientific">Bifidobacterium samirii</name>
    <dbReference type="NCBI Taxonomy" id="2306974"/>
    <lineage>
        <taxon>Bacteria</taxon>
        <taxon>Bacillati</taxon>
        <taxon>Actinomycetota</taxon>
        <taxon>Actinomycetes</taxon>
        <taxon>Bifidobacteriales</taxon>
        <taxon>Bifidobacteriaceae</taxon>
        <taxon>Bifidobacterium</taxon>
    </lineage>
</organism>
<comment type="caution">
    <text evidence="1">The sequence shown here is derived from an EMBL/GenBank/DDBJ whole genome shotgun (WGS) entry which is preliminary data.</text>
</comment>